<keyword evidence="9" id="KW-0548">Nucleotidyltransferase</keyword>
<keyword evidence="7" id="KW-0237">DNA synthesis</keyword>
<feature type="domain" description="DNA-directed DNA polymerase X" evidence="24">
    <location>
        <begin position="1"/>
        <end position="315"/>
    </location>
</feature>
<dbReference type="InterPro" id="IPR002008">
    <property type="entry name" value="DNA_pol_X_beta-like"/>
</dbReference>
<dbReference type="EC" id="2.7.7.7" evidence="3"/>
<comment type="catalytic activity">
    <reaction evidence="21">
        <text>DNA(n) + a 2'-deoxyribonucleoside 5'-triphosphate = DNA(n+1) + diphosphate</text>
        <dbReference type="Rhea" id="RHEA:22508"/>
        <dbReference type="Rhea" id="RHEA-COMP:17339"/>
        <dbReference type="Rhea" id="RHEA-COMP:17340"/>
        <dbReference type="ChEBI" id="CHEBI:33019"/>
        <dbReference type="ChEBI" id="CHEBI:61560"/>
        <dbReference type="ChEBI" id="CHEBI:173112"/>
        <dbReference type="EC" id="2.7.7.7"/>
    </reaction>
</comment>
<keyword evidence="12" id="KW-0832">Ubl conjugation</keyword>
<reference evidence="25 26" key="1">
    <citation type="journal article" date="2016" name="Nat. Commun.">
        <title>Thousands of microbial genomes shed light on interconnected biogeochemical processes in an aquifer system.</title>
        <authorList>
            <person name="Anantharaman K."/>
            <person name="Brown C.T."/>
            <person name="Hug L.A."/>
            <person name="Sharon I."/>
            <person name="Castelle C.J."/>
            <person name="Probst A.J."/>
            <person name="Thomas B.C."/>
            <person name="Singh A."/>
            <person name="Wilkins M.J."/>
            <person name="Karaoz U."/>
            <person name="Brodie E.L."/>
            <person name="Williams K.H."/>
            <person name="Hubbard S.S."/>
            <person name="Banfield J.F."/>
        </authorList>
    </citation>
    <scope>NUCLEOTIDE SEQUENCE [LARGE SCALE GENOMIC DNA]</scope>
</reference>
<evidence type="ECO:0000256" key="19">
    <source>
        <dbReference type="ARBA" id="ARBA00044678"/>
    </source>
</evidence>
<evidence type="ECO:0000313" key="25">
    <source>
        <dbReference type="EMBL" id="OHA65754.1"/>
    </source>
</evidence>
<dbReference type="InterPro" id="IPR003583">
    <property type="entry name" value="Hlx-hairpin-Hlx_DNA-bd_motif"/>
</dbReference>
<dbReference type="PIRSF" id="PIRSF005047">
    <property type="entry name" value="UCP005047_YshC"/>
    <property type="match status" value="1"/>
</dbReference>
<evidence type="ECO:0000256" key="1">
    <source>
        <dbReference type="ARBA" id="ARBA00001946"/>
    </source>
</evidence>
<evidence type="ECO:0000256" key="21">
    <source>
        <dbReference type="ARBA" id="ARBA00049244"/>
    </source>
</evidence>
<dbReference type="GO" id="GO:0140078">
    <property type="term" value="F:class I DNA-(apurinic or apyrimidinic site) endonuclease activity"/>
    <property type="evidence" value="ECO:0007669"/>
    <property type="project" value="UniProtKB-EC"/>
</dbReference>
<dbReference type="EC" id="4.2.99.18" evidence="4"/>
<evidence type="ECO:0000259" key="23">
    <source>
        <dbReference type="SMART" id="SM00481"/>
    </source>
</evidence>
<keyword evidence="8" id="KW-0808">Transferase</keyword>
<evidence type="ECO:0000256" key="20">
    <source>
        <dbReference type="ARBA" id="ARBA00045548"/>
    </source>
</evidence>
<dbReference type="GO" id="GO:0006281">
    <property type="term" value="P:DNA repair"/>
    <property type="evidence" value="ECO:0007669"/>
    <property type="project" value="UniProtKB-KW"/>
</dbReference>
<sequence>MDNAQIANILSEMAVLYAMHHVEFKPRAYEKAAESVAAFHEDIGILYKREGIVGLQKIPGVGKGIAFHIEQLLTKGSFEEYRELKAKTPVQIEELMAVEGVGPQTISMLWERLKIKNLNDLEKAARAGKIQKLPGFGKKSQEKILRGIEFLQQTGGRKPLGIALHHARELEIAVVKFKEVRKVAIAGSLRRRKETIGDVDLLICTDKPEKVTEQFLALPSVRHVFGKGTTKINVRLRNGLEVDVRVIPEESWGAALNYFTGSKAHNVALRKIAIKKGYKMNEYGLFKGKKMVAGKTEKEIYEKLEMSYMEPELREDTGEIDAAIREFHGEKPWLPKLIGYSDLKGDLQVQTDWTDGKNSIEEMALAAEQMGLEYIAITDHTKSLAMTNGTDEEKLLRQMKEIDTLNAKLRLQGKKVCILKGAEVNILKDGSLDIADEVLSQLDVVGAAVHTHFNLSLSEQTARVVAAMKNPHVDILFHPTGRLINKRKPIELDMEVVIAKAKETKTILEINASPERLDLKDNFIRRCVERGARMVIDSDAHAMEQYAFLPLGIAQARRGWAEKKDILNTFSLKEFLSQLK</sequence>
<feature type="domain" description="Helix-hairpin-helix DNA-binding motif class 1" evidence="22">
    <location>
        <begin position="128"/>
        <end position="147"/>
    </location>
</feature>
<comment type="cofactor">
    <cofactor evidence="1">
        <name>Mg(2+)</name>
        <dbReference type="ChEBI" id="CHEBI:18420"/>
    </cofactor>
</comment>
<comment type="caution">
    <text evidence="25">The sequence shown here is derived from an EMBL/GenBank/DDBJ whole genome shotgun (WGS) entry which is preliminary data.</text>
</comment>
<dbReference type="InterPro" id="IPR027421">
    <property type="entry name" value="DNA_pol_lamdba_lyase_dom_sf"/>
</dbReference>
<dbReference type="InterPro" id="IPR010994">
    <property type="entry name" value="RuvA_2-like"/>
</dbReference>
<evidence type="ECO:0000256" key="18">
    <source>
        <dbReference type="ARBA" id="ARBA00044632"/>
    </source>
</evidence>
<dbReference type="PANTHER" id="PTHR36928">
    <property type="entry name" value="PHOSPHATASE YCDX-RELATED"/>
    <property type="match status" value="1"/>
</dbReference>
<dbReference type="SMART" id="SM00483">
    <property type="entry name" value="POLXc"/>
    <property type="match status" value="1"/>
</dbReference>
<evidence type="ECO:0000256" key="7">
    <source>
        <dbReference type="ARBA" id="ARBA00022634"/>
    </source>
</evidence>
<dbReference type="InterPro" id="IPR037160">
    <property type="entry name" value="DNA_Pol_thumb_sf"/>
</dbReference>
<evidence type="ECO:0000313" key="26">
    <source>
        <dbReference type="Proteomes" id="UP000178092"/>
    </source>
</evidence>
<dbReference type="Gene3D" id="3.20.20.140">
    <property type="entry name" value="Metal-dependent hydrolases"/>
    <property type="match status" value="1"/>
</dbReference>
<dbReference type="PANTHER" id="PTHR36928:SF1">
    <property type="entry name" value="PHOSPHATASE YCDX-RELATED"/>
    <property type="match status" value="1"/>
</dbReference>
<evidence type="ECO:0000256" key="16">
    <source>
        <dbReference type="ARBA" id="ARBA00035717"/>
    </source>
</evidence>
<dbReference type="SMART" id="SM00278">
    <property type="entry name" value="HhH1"/>
    <property type="match status" value="2"/>
</dbReference>
<evidence type="ECO:0000256" key="10">
    <source>
        <dbReference type="ARBA" id="ARBA00022705"/>
    </source>
</evidence>
<dbReference type="InterPro" id="IPR003141">
    <property type="entry name" value="Pol/His_phosphatase_N"/>
</dbReference>
<evidence type="ECO:0000256" key="5">
    <source>
        <dbReference type="ARBA" id="ARBA00020020"/>
    </source>
</evidence>
<accession>A0A1G2QYP4</accession>
<dbReference type="Gene3D" id="1.10.150.20">
    <property type="entry name" value="5' to 3' exonuclease, C-terminal subdomain"/>
    <property type="match status" value="1"/>
</dbReference>
<feature type="domain" description="Helix-hairpin-helix DNA-binding motif class 1" evidence="22">
    <location>
        <begin position="93"/>
        <end position="112"/>
    </location>
</feature>
<dbReference type="Gene3D" id="3.30.460.10">
    <property type="entry name" value="Beta Polymerase, domain 2"/>
    <property type="match status" value="1"/>
</dbReference>
<protein>
    <recommendedName>
        <fullName evidence="5">DNA polymerase beta</fullName>
        <ecNumber evidence="3">2.7.7.7</ecNumber>
        <ecNumber evidence="4">4.2.99.18</ecNumber>
    </recommendedName>
    <alternativeName>
        <fullName evidence="16">5'-deoxyribose-phosphate lyase</fullName>
    </alternativeName>
    <alternativeName>
        <fullName evidence="17">AP lyase</fullName>
    </alternativeName>
</protein>
<dbReference type="GO" id="GO:0003677">
    <property type="term" value="F:DNA binding"/>
    <property type="evidence" value="ECO:0007669"/>
    <property type="project" value="InterPro"/>
</dbReference>
<dbReference type="InterPro" id="IPR043519">
    <property type="entry name" value="NT_sf"/>
</dbReference>
<dbReference type="Pfam" id="PF14716">
    <property type="entry name" value="HHH_8"/>
    <property type="match status" value="1"/>
</dbReference>
<comment type="subcellular location">
    <subcellularLocation>
        <location evidence="2">Cytoplasm</location>
    </subcellularLocation>
</comment>
<gene>
    <name evidence="25" type="ORF">A3C04_02345</name>
</gene>
<dbReference type="InterPro" id="IPR029398">
    <property type="entry name" value="PolB_thumb"/>
</dbReference>
<dbReference type="SUPFAM" id="SSF47781">
    <property type="entry name" value="RuvA domain 2-like"/>
    <property type="match status" value="1"/>
</dbReference>
<dbReference type="GO" id="GO:0005829">
    <property type="term" value="C:cytosol"/>
    <property type="evidence" value="ECO:0007669"/>
    <property type="project" value="TreeGrafter"/>
</dbReference>
<evidence type="ECO:0000256" key="3">
    <source>
        <dbReference type="ARBA" id="ARBA00012417"/>
    </source>
</evidence>
<evidence type="ECO:0000256" key="6">
    <source>
        <dbReference type="ARBA" id="ARBA00022481"/>
    </source>
</evidence>
<comment type="catalytic activity">
    <reaction evidence="18">
        <text>2'-deoxyribonucleotide-(2'-deoxyribose 5'-phosphate)-2'-deoxyribonucleotide-DNA = a 3'-end 2'-deoxyribonucleotide-(2,3-dehydro-2,3-deoxyribose 5'-phosphate)-DNA + a 5'-end 5'-phospho-2'-deoxyribonucleoside-DNA + H(+)</text>
        <dbReference type="Rhea" id="RHEA:66592"/>
        <dbReference type="Rhea" id="RHEA-COMP:13180"/>
        <dbReference type="Rhea" id="RHEA-COMP:16897"/>
        <dbReference type="Rhea" id="RHEA-COMP:17067"/>
        <dbReference type="ChEBI" id="CHEBI:15378"/>
        <dbReference type="ChEBI" id="CHEBI:136412"/>
        <dbReference type="ChEBI" id="CHEBI:157695"/>
        <dbReference type="ChEBI" id="CHEBI:167181"/>
        <dbReference type="EC" id="4.2.99.18"/>
    </reaction>
</comment>
<evidence type="ECO:0000256" key="2">
    <source>
        <dbReference type="ARBA" id="ARBA00004496"/>
    </source>
</evidence>
<dbReference type="GO" id="GO:0008270">
    <property type="term" value="F:zinc ion binding"/>
    <property type="evidence" value="ECO:0007669"/>
    <property type="project" value="TreeGrafter"/>
</dbReference>
<dbReference type="GO" id="GO:0003887">
    <property type="term" value="F:DNA-directed DNA polymerase activity"/>
    <property type="evidence" value="ECO:0007669"/>
    <property type="project" value="UniProtKB-KW"/>
</dbReference>
<dbReference type="InterPro" id="IPR050243">
    <property type="entry name" value="PHP_phosphatase"/>
</dbReference>
<dbReference type="AlphaFoldDB" id="A0A1G2QYP4"/>
<dbReference type="InterPro" id="IPR047967">
    <property type="entry name" value="PolX_PHP"/>
</dbReference>
<evidence type="ECO:0000256" key="8">
    <source>
        <dbReference type="ARBA" id="ARBA00022679"/>
    </source>
</evidence>
<keyword evidence="15" id="KW-0234">DNA repair</keyword>
<proteinExistence type="predicted"/>
<dbReference type="InterPro" id="IPR016195">
    <property type="entry name" value="Pol/histidinol_Pase-like"/>
</dbReference>
<name>A0A1G2QYP4_9BACT</name>
<dbReference type="SUPFAM" id="SSF81301">
    <property type="entry name" value="Nucleotidyltransferase"/>
    <property type="match status" value="1"/>
</dbReference>
<dbReference type="NCBIfam" id="NF006375">
    <property type="entry name" value="PRK08609.1"/>
    <property type="match status" value="1"/>
</dbReference>
<comment type="function">
    <text evidence="20">Repair polymerase that plays a key role in base-excision repair. During this process, the damaged base is excised by specific DNA glycosylases, the DNA backbone is nicked at the abasic site by an apurinic/apyrimidic (AP) endonuclease, and POLB removes 5'-deoxyribose-phosphate from the preincised AP site acting as a 5'-deoxyribose-phosphate lyase (5'-dRP lyase); through its DNA polymerase activity, it adds one nucleotide to the 3' end of the arising single-nucleotide gap. Conducts 'gap-filling' DNA synthesis in a stepwise distributive fashion rather than in a processive fashion as for other DNA polymerases. It is also able to cleave sugar-phosphate bonds 3' to an intact AP site, acting as an AP lyase.</text>
</comment>
<organism evidence="25 26">
    <name type="scientific">Candidatus Wildermuthbacteria bacterium RIFCSPHIGHO2_02_FULL_45_25</name>
    <dbReference type="NCBI Taxonomy" id="1802450"/>
    <lineage>
        <taxon>Bacteria</taxon>
        <taxon>Candidatus Wildermuthiibacteriota</taxon>
    </lineage>
</organism>
<keyword evidence="10" id="KW-0235">DNA replication</keyword>
<evidence type="ECO:0000256" key="12">
    <source>
        <dbReference type="ARBA" id="ARBA00022843"/>
    </source>
</evidence>
<dbReference type="Proteomes" id="UP000178092">
    <property type="component" value="Unassembled WGS sequence"/>
</dbReference>
<evidence type="ECO:0000256" key="4">
    <source>
        <dbReference type="ARBA" id="ARBA00012720"/>
    </source>
</evidence>
<evidence type="ECO:0000256" key="15">
    <source>
        <dbReference type="ARBA" id="ARBA00023204"/>
    </source>
</evidence>
<dbReference type="InterPro" id="IPR022311">
    <property type="entry name" value="PolX-like"/>
</dbReference>
<dbReference type="SMART" id="SM00481">
    <property type="entry name" value="POLIIIAc"/>
    <property type="match status" value="1"/>
</dbReference>
<evidence type="ECO:0000256" key="9">
    <source>
        <dbReference type="ARBA" id="ARBA00022695"/>
    </source>
</evidence>
<keyword evidence="14" id="KW-0915">Sodium</keyword>
<dbReference type="InterPro" id="IPR010996">
    <property type="entry name" value="HHH_MUS81"/>
</dbReference>
<dbReference type="Pfam" id="PF14520">
    <property type="entry name" value="HHH_5"/>
    <property type="match status" value="1"/>
</dbReference>
<comment type="catalytic activity">
    <reaction evidence="19">
        <text>a 5'-end 2'-deoxyribose-2'-deoxyribonucleotide-DNA = (2E,4S)-4-hydroxypenten-2-al-5-phosphate + a 5'-end 5'-phospho-2'-deoxyribonucleoside-DNA + H(+)</text>
        <dbReference type="Rhea" id="RHEA:76255"/>
        <dbReference type="Rhea" id="RHEA-COMP:13180"/>
        <dbReference type="Rhea" id="RHEA-COMP:18657"/>
        <dbReference type="ChEBI" id="CHEBI:15378"/>
        <dbReference type="ChEBI" id="CHEBI:136412"/>
        <dbReference type="ChEBI" id="CHEBI:195194"/>
        <dbReference type="ChEBI" id="CHEBI:195195"/>
    </reaction>
</comment>
<evidence type="ECO:0000256" key="14">
    <source>
        <dbReference type="ARBA" id="ARBA00023053"/>
    </source>
</evidence>
<dbReference type="InterPro" id="IPR004013">
    <property type="entry name" value="PHP_dom"/>
</dbReference>
<keyword evidence="11" id="KW-0227">DNA damage</keyword>
<keyword evidence="6" id="KW-0488">Methylation</keyword>
<dbReference type="Gene3D" id="1.10.150.110">
    <property type="entry name" value="DNA polymerase beta, N-terminal domain-like"/>
    <property type="match status" value="1"/>
</dbReference>
<dbReference type="Pfam" id="PF02811">
    <property type="entry name" value="PHP"/>
    <property type="match status" value="1"/>
</dbReference>
<feature type="domain" description="Polymerase/histidinol phosphatase N-terminal" evidence="23">
    <location>
        <begin position="345"/>
        <end position="428"/>
    </location>
</feature>
<dbReference type="EMBL" id="MHTV01000042">
    <property type="protein sequence ID" value="OHA65754.1"/>
    <property type="molecule type" value="Genomic_DNA"/>
</dbReference>
<dbReference type="InterPro" id="IPR002054">
    <property type="entry name" value="DNA-dir_DNA_pol_X"/>
</dbReference>
<dbReference type="CDD" id="cd00141">
    <property type="entry name" value="NT_POLXc"/>
    <property type="match status" value="1"/>
</dbReference>
<dbReference type="SUPFAM" id="SSF89550">
    <property type="entry name" value="PHP domain-like"/>
    <property type="match status" value="1"/>
</dbReference>
<evidence type="ECO:0000256" key="13">
    <source>
        <dbReference type="ARBA" id="ARBA00022932"/>
    </source>
</evidence>
<evidence type="ECO:0000259" key="22">
    <source>
        <dbReference type="SMART" id="SM00278"/>
    </source>
</evidence>
<keyword evidence="13" id="KW-0239">DNA-directed DNA polymerase</keyword>
<dbReference type="PRINTS" id="PR00870">
    <property type="entry name" value="DNAPOLXBETA"/>
</dbReference>
<evidence type="ECO:0000259" key="24">
    <source>
        <dbReference type="SMART" id="SM00483"/>
    </source>
</evidence>
<dbReference type="Gene3D" id="3.30.210.10">
    <property type="entry name" value="DNA polymerase, thumb domain"/>
    <property type="match status" value="1"/>
</dbReference>
<dbReference type="CDD" id="cd07436">
    <property type="entry name" value="PHP_PolX"/>
    <property type="match status" value="1"/>
</dbReference>
<dbReference type="Pfam" id="PF14791">
    <property type="entry name" value="DNA_pol_B_thumb"/>
    <property type="match status" value="1"/>
</dbReference>
<dbReference type="GO" id="GO:0042578">
    <property type="term" value="F:phosphoric ester hydrolase activity"/>
    <property type="evidence" value="ECO:0007669"/>
    <property type="project" value="TreeGrafter"/>
</dbReference>
<dbReference type="SUPFAM" id="SSF47802">
    <property type="entry name" value="DNA polymerase beta, N-terminal domain-like"/>
    <property type="match status" value="1"/>
</dbReference>
<evidence type="ECO:0000256" key="17">
    <source>
        <dbReference type="ARBA" id="ARBA00035726"/>
    </source>
</evidence>
<evidence type="ECO:0000256" key="11">
    <source>
        <dbReference type="ARBA" id="ARBA00022763"/>
    </source>
</evidence>